<name>A0A7C3KJD2_9CYAN</name>
<feature type="transmembrane region" description="Helical" evidence="9">
    <location>
        <begin position="264"/>
        <end position="284"/>
    </location>
</feature>
<feature type="domain" description="ABC transporter" evidence="10">
    <location>
        <begin position="363"/>
        <end position="605"/>
    </location>
</feature>
<dbReference type="GO" id="GO:0005524">
    <property type="term" value="F:ATP binding"/>
    <property type="evidence" value="ECO:0007669"/>
    <property type="project" value="UniProtKB-KW"/>
</dbReference>
<dbReference type="InterPro" id="IPR036640">
    <property type="entry name" value="ABC1_TM_sf"/>
</dbReference>
<dbReference type="GO" id="GO:0016887">
    <property type="term" value="F:ATP hydrolysis activity"/>
    <property type="evidence" value="ECO:0007669"/>
    <property type="project" value="InterPro"/>
</dbReference>
<evidence type="ECO:0000256" key="6">
    <source>
        <dbReference type="ARBA" id="ARBA00022840"/>
    </source>
</evidence>
<protein>
    <submittedName>
        <fullName evidence="12">ABC transporter ATP-binding protein</fullName>
    </submittedName>
</protein>
<dbReference type="Pfam" id="PF00005">
    <property type="entry name" value="ABC_tran"/>
    <property type="match status" value="1"/>
</dbReference>
<feature type="transmembrane region" description="Helical" evidence="9">
    <location>
        <begin position="67"/>
        <end position="91"/>
    </location>
</feature>
<dbReference type="GO" id="GO:0034040">
    <property type="term" value="F:ATPase-coupled lipid transmembrane transporter activity"/>
    <property type="evidence" value="ECO:0007669"/>
    <property type="project" value="TreeGrafter"/>
</dbReference>
<dbReference type="Gene3D" id="3.40.50.300">
    <property type="entry name" value="P-loop containing nucleotide triphosphate hydrolases"/>
    <property type="match status" value="1"/>
</dbReference>
<keyword evidence="3" id="KW-1003">Cell membrane</keyword>
<dbReference type="Gene3D" id="1.20.1560.10">
    <property type="entry name" value="ABC transporter type 1, transmembrane domain"/>
    <property type="match status" value="1"/>
</dbReference>
<proteinExistence type="predicted"/>
<evidence type="ECO:0000256" key="5">
    <source>
        <dbReference type="ARBA" id="ARBA00022741"/>
    </source>
</evidence>
<dbReference type="InterPro" id="IPR003439">
    <property type="entry name" value="ABC_transporter-like_ATP-bd"/>
</dbReference>
<organism evidence="12">
    <name type="scientific">Oscillatoriales cyanobacterium SpSt-418</name>
    <dbReference type="NCBI Taxonomy" id="2282169"/>
    <lineage>
        <taxon>Bacteria</taxon>
        <taxon>Bacillati</taxon>
        <taxon>Cyanobacteriota</taxon>
        <taxon>Cyanophyceae</taxon>
        <taxon>Oscillatoriophycideae</taxon>
        <taxon>Oscillatoriales</taxon>
    </lineage>
</organism>
<dbReference type="SMART" id="SM00382">
    <property type="entry name" value="AAA"/>
    <property type="match status" value="1"/>
</dbReference>
<dbReference type="PANTHER" id="PTHR24221">
    <property type="entry name" value="ATP-BINDING CASSETTE SUB-FAMILY B"/>
    <property type="match status" value="1"/>
</dbReference>
<dbReference type="FunFam" id="3.40.50.300:FF:000221">
    <property type="entry name" value="Multidrug ABC transporter ATP-binding protein"/>
    <property type="match status" value="1"/>
</dbReference>
<comment type="subcellular location">
    <subcellularLocation>
        <location evidence="1">Cell membrane</location>
        <topology evidence="1">Multi-pass membrane protein</topology>
    </subcellularLocation>
</comment>
<dbReference type="GO" id="GO:0140359">
    <property type="term" value="F:ABC-type transporter activity"/>
    <property type="evidence" value="ECO:0007669"/>
    <property type="project" value="InterPro"/>
</dbReference>
<dbReference type="PROSITE" id="PS00211">
    <property type="entry name" value="ABC_TRANSPORTER_1"/>
    <property type="match status" value="1"/>
</dbReference>
<dbReference type="PROSITE" id="PS50929">
    <property type="entry name" value="ABC_TM1F"/>
    <property type="match status" value="1"/>
</dbReference>
<evidence type="ECO:0000259" key="10">
    <source>
        <dbReference type="PROSITE" id="PS50893"/>
    </source>
</evidence>
<reference evidence="12" key="1">
    <citation type="journal article" date="2020" name="mSystems">
        <title>Genome- and Community-Level Interaction Insights into Carbon Utilization and Element Cycling Functions of Hydrothermarchaeota in Hydrothermal Sediment.</title>
        <authorList>
            <person name="Zhou Z."/>
            <person name="Liu Y."/>
            <person name="Xu W."/>
            <person name="Pan J."/>
            <person name="Luo Z.H."/>
            <person name="Li M."/>
        </authorList>
    </citation>
    <scope>NUCLEOTIDE SEQUENCE [LARGE SCALE GENOMIC DNA]</scope>
    <source>
        <strain evidence="12">SpSt-418</strain>
    </source>
</reference>
<dbReference type="InterPro" id="IPR003593">
    <property type="entry name" value="AAA+_ATPase"/>
</dbReference>
<feature type="transmembrane region" description="Helical" evidence="9">
    <location>
        <begin position="152"/>
        <end position="170"/>
    </location>
</feature>
<dbReference type="InterPro" id="IPR011527">
    <property type="entry name" value="ABC1_TM_dom"/>
</dbReference>
<gene>
    <name evidence="12" type="ORF">ENR64_27205</name>
</gene>
<keyword evidence="7 9" id="KW-1133">Transmembrane helix</keyword>
<dbReference type="InterPro" id="IPR039421">
    <property type="entry name" value="Type_1_exporter"/>
</dbReference>
<evidence type="ECO:0000256" key="1">
    <source>
        <dbReference type="ARBA" id="ARBA00004651"/>
    </source>
</evidence>
<evidence type="ECO:0000256" key="8">
    <source>
        <dbReference type="ARBA" id="ARBA00023136"/>
    </source>
</evidence>
<evidence type="ECO:0000259" key="11">
    <source>
        <dbReference type="PROSITE" id="PS50929"/>
    </source>
</evidence>
<evidence type="ECO:0000256" key="7">
    <source>
        <dbReference type="ARBA" id="ARBA00022989"/>
    </source>
</evidence>
<feature type="domain" description="ABC transmembrane type-1" evidence="11">
    <location>
        <begin position="150"/>
        <end position="325"/>
    </location>
</feature>
<dbReference type="PANTHER" id="PTHR24221:SF646">
    <property type="entry name" value="HAEMOLYSIN SECRETION ATP-BINDING PROTEIN"/>
    <property type="match status" value="1"/>
</dbReference>
<keyword evidence="2" id="KW-0813">Transport</keyword>
<dbReference type="EMBL" id="DSRU01000403">
    <property type="protein sequence ID" value="HFN01368.1"/>
    <property type="molecule type" value="Genomic_DNA"/>
</dbReference>
<dbReference type="CDD" id="cd03228">
    <property type="entry name" value="ABCC_MRP_Like"/>
    <property type="match status" value="1"/>
</dbReference>
<dbReference type="PROSITE" id="PS50893">
    <property type="entry name" value="ABC_TRANSPORTER_2"/>
    <property type="match status" value="1"/>
</dbReference>
<dbReference type="AlphaFoldDB" id="A0A7C3KJD2"/>
<dbReference type="SUPFAM" id="SSF52540">
    <property type="entry name" value="P-loop containing nucleoside triphosphate hydrolases"/>
    <property type="match status" value="1"/>
</dbReference>
<evidence type="ECO:0000313" key="12">
    <source>
        <dbReference type="EMBL" id="HFN01368.1"/>
    </source>
</evidence>
<dbReference type="InterPro" id="IPR027417">
    <property type="entry name" value="P-loop_NTPase"/>
</dbReference>
<comment type="caution">
    <text evidence="12">The sequence shown here is derived from an EMBL/GenBank/DDBJ whole genome shotgun (WGS) entry which is preliminary data.</text>
</comment>
<dbReference type="SUPFAM" id="SSF90123">
    <property type="entry name" value="ABC transporter transmembrane region"/>
    <property type="match status" value="1"/>
</dbReference>
<feature type="transmembrane region" description="Helical" evidence="9">
    <location>
        <begin position="176"/>
        <end position="194"/>
    </location>
</feature>
<keyword evidence="4 9" id="KW-0812">Transmembrane</keyword>
<accession>A0A7C3KJD2</accession>
<evidence type="ECO:0000256" key="9">
    <source>
        <dbReference type="SAM" id="Phobius"/>
    </source>
</evidence>
<evidence type="ECO:0000256" key="3">
    <source>
        <dbReference type="ARBA" id="ARBA00022475"/>
    </source>
</evidence>
<keyword evidence="6 12" id="KW-0067">ATP-binding</keyword>
<keyword evidence="8 9" id="KW-0472">Membrane</keyword>
<dbReference type="GO" id="GO:0005886">
    <property type="term" value="C:plasma membrane"/>
    <property type="evidence" value="ECO:0007669"/>
    <property type="project" value="UniProtKB-SubCell"/>
</dbReference>
<evidence type="ECO:0000256" key="2">
    <source>
        <dbReference type="ARBA" id="ARBA00022448"/>
    </source>
</evidence>
<keyword evidence="5" id="KW-0547">Nucleotide-binding</keyword>
<sequence length="611" mass="67940">MMPEELMPMQALRRSLWMVVQAAPTELRNLAILNLITGTGPSLALFLGKIVIDEATRLLGDRSMQDAIALFLAQPILLWSVVLVVLLNLFVDSIDSIGTTLFAALRDRVQGYVQGKVLHKVAYFDDIALFETPELLNLLELTEKGVQRLQRLSFIVAATLVGVFLFIPSVAVSVSIAWWVPFVLMTAAIPSIYVEMKYHKKSWRVEETQAGVTREMHIYAKVITDEAYAKEVRLFSLQSVLLERWQGLFGRMFTTMEKVRRDGALNVMIWALIGGLGAALPYVYVVLGVLAGSFTLGDLALFTGIILQVRRSLYILIGNTGEIYDVALATGPIFQLLDLQPQLVTGPNAIAPVVDVRPSKRGIQLQKVSFSYPGSDRSTLEQIDLTIQPGDMVALVGENGAGKTTLAKLLCRLYDPTQGSLYWNDQDYRTLELPDLRSRIAVVMQDYAHFPATLRENVGWGFLPKLQEDTAIQTVLQEAGLAYLSAELTHGLETPLGKQLENGIDLSGGQWQRVAIARALMRLSQAELLVFDEPTAALDPKNEHEIYQIFRAIAKGRMTVVVSHRLALAKLADRIVVLEHGKIVEEGSHEKLMAMEGVYHTMFSRQMSSYL</sequence>
<dbReference type="InterPro" id="IPR017871">
    <property type="entry name" value="ABC_transporter-like_CS"/>
</dbReference>
<evidence type="ECO:0000256" key="4">
    <source>
        <dbReference type="ARBA" id="ARBA00022692"/>
    </source>
</evidence>